<protein>
    <submittedName>
        <fullName evidence="1">Uncharacterized protein</fullName>
    </submittedName>
</protein>
<proteinExistence type="predicted"/>
<name>A0A4V3GUP9_9GAMM</name>
<dbReference type="EMBL" id="SOEC01000003">
    <property type="protein sequence ID" value="TDX31674.1"/>
    <property type="molecule type" value="Genomic_DNA"/>
</dbReference>
<accession>A0A4V3GUP9</accession>
<comment type="caution">
    <text evidence="1">The sequence shown here is derived from an EMBL/GenBank/DDBJ whole genome shotgun (WGS) entry which is preliminary data.</text>
</comment>
<dbReference type="Proteomes" id="UP000294489">
    <property type="component" value="Unassembled WGS sequence"/>
</dbReference>
<gene>
    <name evidence="1" type="ORF">DFO67_103272</name>
</gene>
<organism evidence="1 2">
    <name type="scientific">Modicisalibacter xianhensis</name>
    <dbReference type="NCBI Taxonomy" id="442341"/>
    <lineage>
        <taxon>Bacteria</taxon>
        <taxon>Pseudomonadati</taxon>
        <taxon>Pseudomonadota</taxon>
        <taxon>Gammaproteobacteria</taxon>
        <taxon>Oceanospirillales</taxon>
        <taxon>Halomonadaceae</taxon>
        <taxon>Modicisalibacter</taxon>
    </lineage>
</organism>
<reference evidence="1 2" key="1">
    <citation type="submission" date="2019-03" db="EMBL/GenBank/DDBJ databases">
        <title>Freshwater and sediment microbial communities from various areas in North America, analyzing microbe dynamics in response to fracking.</title>
        <authorList>
            <person name="Lamendella R."/>
        </authorList>
    </citation>
    <scope>NUCLEOTIDE SEQUENCE [LARGE SCALE GENOMIC DNA]</scope>
    <source>
        <strain evidence="1 2">6_TX</strain>
    </source>
</reference>
<sequence length="34" mass="3607">MKRHWINGIGGTLIVFSLLGAGGAFAQEDNGFND</sequence>
<evidence type="ECO:0000313" key="2">
    <source>
        <dbReference type="Proteomes" id="UP000294489"/>
    </source>
</evidence>
<evidence type="ECO:0000313" key="1">
    <source>
        <dbReference type="EMBL" id="TDX31674.1"/>
    </source>
</evidence>
<dbReference type="AlphaFoldDB" id="A0A4V3GUP9"/>